<feature type="compositionally biased region" description="Basic and acidic residues" evidence="1">
    <location>
        <begin position="158"/>
        <end position="170"/>
    </location>
</feature>
<gene>
    <name evidence="2" type="ORF">SLS62_001254</name>
</gene>
<feature type="compositionally biased region" description="Gly residues" evidence="1">
    <location>
        <begin position="373"/>
        <end position="392"/>
    </location>
</feature>
<dbReference type="AlphaFoldDB" id="A0AAN9V940"/>
<feature type="compositionally biased region" description="Basic and acidic residues" evidence="1">
    <location>
        <begin position="271"/>
        <end position="280"/>
    </location>
</feature>
<comment type="caution">
    <text evidence="2">The sequence shown here is derived from an EMBL/GenBank/DDBJ whole genome shotgun (WGS) entry which is preliminary data.</text>
</comment>
<reference evidence="2 3" key="1">
    <citation type="submission" date="2024-02" db="EMBL/GenBank/DDBJ databases">
        <title>De novo assembly and annotation of 12 fungi associated with fruit tree decline syndrome in Ontario, Canada.</title>
        <authorList>
            <person name="Sulman M."/>
            <person name="Ellouze W."/>
            <person name="Ilyukhin E."/>
        </authorList>
    </citation>
    <scope>NUCLEOTIDE SEQUENCE [LARGE SCALE GENOMIC DNA]</scope>
    <source>
        <strain evidence="2 3">M11/M66-122</strain>
    </source>
</reference>
<organism evidence="2 3">
    <name type="scientific">Diatrype stigma</name>
    <dbReference type="NCBI Taxonomy" id="117547"/>
    <lineage>
        <taxon>Eukaryota</taxon>
        <taxon>Fungi</taxon>
        <taxon>Dikarya</taxon>
        <taxon>Ascomycota</taxon>
        <taxon>Pezizomycotina</taxon>
        <taxon>Sordariomycetes</taxon>
        <taxon>Xylariomycetidae</taxon>
        <taxon>Xylariales</taxon>
        <taxon>Diatrypaceae</taxon>
        <taxon>Diatrype</taxon>
    </lineage>
</organism>
<accession>A0AAN9V940</accession>
<keyword evidence="3" id="KW-1185">Reference proteome</keyword>
<feature type="compositionally biased region" description="Basic and acidic residues" evidence="1">
    <location>
        <begin position="341"/>
        <end position="358"/>
    </location>
</feature>
<proteinExistence type="predicted"/>
<evidence type="ECO:0000256" key="1">
    <source>
        <dbReference type="SAM" id="MobiDB-lite"/>
    </source>
</evidence>
<evidence type="ECO:0000313" key="2">
    <source>
        <dbReference type="EMBL" id="KAK7756809.1"/>
    </source>
</evidence>
<dbReference type="EMBL" id="JAKJXP020000005">
    <property type="protein sequence ID" value="KAK7756809.1"/>
    <property type="molecule type" value="Genomic_DNA"/>
</dbReference>
<feature type="region of interest" description="Disordered" evidence="1">
    <location>
        <begin position="114"/>
        <end position="400"/>
    </location>
</feature>
<feature type="compositionally biased region" description="Basic and acidic residues" evidence="1">
    <location>
        <begin position="118"/>
        <end position="144"/>
    </location>
</feature>
<dbReference type="Proteomes" id="UP001320420">
    <property type="component" value="Unassembled WGS sequence"/>
</dbReference>
<feature type="region of interest" description="Disordered" evidence="1">
    <location>
        <begin position="22"/>
        <end position="90"/>
    </location>
</feature>
<feature type="compositionally biased region" description="Polar residues" evidence="1">
    <location>
        <begin position="299"/>
        <end position="308"/>
    </location>
</feature>
<protein>
    <submittedName>
        <fullName evidence="2">Uncharacterized protein</fullName>
    </submittedName>
</protein>
<name>A0AAN9V940_9PEZI</name>
<feature type="compositionally biased region" description="Acidic residues" evidence="1">
    <location>
        <begin position="75"/>
        <end position="90"/>
    </location>
</feature>
<feature type="compositionally biased region" description="Basic residues" evidence="1">
    <location>
        <begin position="359"/>
        <end position="372"/>
    </location>
</feature>
<sequence>MWAAPEGEDVHFWNSRHRVVEEVDSDDTDAQGVGLAVSGNRRFKRGEPLQLTGSGGNDGSRSRRGFAYHPSGGESTEEEATENSDQDTEDEIQIALRESEEALAQSALARIRKAQAKGRQDVKLNKEELAALDRRRKRLQAEAAKKKKNRGTSSNGGENRRKREKEKEQRYAVPLSHFDAGPDVSDDALPRHPSPATLAESQERVRPPKGRFPPPNSSRSRPRATVSSSQIPQSEHESSSPFEYKYVEHPPPNTRHISDPSTRTQSYYPPHHQEPSRHNAPDPFMFLTGNPRAPYPHSTVASRSSQGTVGAEHTSEEEASSSDDHRGSGAHIPASRGGGSGREEIVVHEASPEPEHERSKGRKSSSSTKRKPVGGGSSGAVGSGGGSGGGSSGRRRRRRD</sequence>
<evidence type="ECO:0000313" key="3">
    <source>
        <dbReference type="Proteomes" id="UP001320420"/>
    </source>
</evidence>